<dbReference type="InterPro" id="IPR052341">
    <property type="entry name" value="LOG_family_nucleotidases"/>
</dbReference>
<evidence type="ECO:0000256" key="4">
    <source>
        <dbReference type="SAM" id="MobiDB-lite"/>
    </source>
</evidence>
<sequence>MSPTTPPTPSNQDASPNDDDNAPEGAGAPEKASAADSRKSPKPPRSRRPRMPKQPEPDPDTGKLPSEAIGEDELHRPQPADEPISRVNSQDLYQVMRHTIDRLERDDTARGDLKILSRTLRELRYAFQVFRPFRRRRKVTIFGSARTAPDQPDYLSAVDLGRRMAAHGWMVITGAGGGIMEAGHKGAGRDASMGLNIMLPFEQGANEYIDNDPKLVTMKYFFTRKLMFVKECSGVVCLPGGFGTLDEACETLTLLQTGKQTMIPLVLLDHPEGSYWKDLGGFFDKQLLQNGMISPEDSALYKITNSVDDAVDELLTFYKVYHSMRYVRDQLVLRLRVPLSDEQLDQIRTDFADIVKKGTYEQRGSLPEESGEKELAAYPRLVFNFNRRSLGRLRMLINQINGLELAEGCMVSSR</sequence>
<evidence type="ECO:0000256" key="1">
    <source>
        <dbReference type="ARBA" id="ARBA00000274"/>
    </source>
</evidence>
<evidence type="ECO:0000256" key="3">
    <source>
        <dbReference type="ARBA" id="ARBA00031983"/>
    </source>
</evidence>
<feature type="region of interest" description="Disordered" evidence="4">
    <location>
        <begin position="1"/>
        <end position="67"/>
    </location>
</feature>
<dbReference type="PANTHER" id="PTHR43393:SF2">
    <property type="entry name" value="CYTOKININ RIBOSIDE 5'-MONOPHOSPHATE PHOSPHORIBOHYDROLASE"/>
    <property type="match status" value="1"/>
</dbReference>
<proteinExistence type="predicted"/>
<dbReference type="SUPFAM" id="SSF102405">
    <property type="entry name" value="MCP/YpsA-like"/>
    <property type="match status" value="1"/>
</dbReference>
<dbReference type="Pfam" id="PF03641">
    <property type="entry name" value="Lysine_decarbox"/>
    <property type="match status" value="1"/>
</dbReference>
<organism evidence="5 6">
    <name type="scientific">Rhodopirellula sallentina SM41</name>
    <dbReference type="NCBI Taxonomy" id="1263870"/>
    <lineage>
        <taxon>Bacteria</taxon>
        <taxon>Pseudomonadati</taxon>
        <taxon>Planctomycetota</taxon>
        <taxon>Planctomycetia</taxon>
        <taxon>Pirellulales</taxon>
        <taxon>Pirellulaceae</taxon>
        <taxon>Rhodopirellula</taxon>
    </lineage>
</organism>
<evidence type="ECO:0000313" key="5">
    <source>
        <dbReference type="EMBL" id="EMI56636.1"/>
    </source>
</evidence>
<evidence type="ECO:0000313" key="6">
    <source>
        <dbReference type="Proteomes" id="UP000011885"/>
    </source>
</evidence>
<reference evidence="5 6" key="1">
    <citation type="journal article" date="2013" name="Mar. Genomics">
        <title>Expression of sulfatases in Rhodopirellula baltica and the diversity of sulfatases in the genus Rhodopirellula.</title>
        <authorList>
            <person name="Wegner C.E."/>
            <person name="Richter-Heitmann T."/>
            <person name="Klindworth A."/>
            <person name="Klockow C."/>
            <person name="Richter M."/>
            <person name="Achstetter T."/>
            <person name="Glockner F.O."/>
            <person name="Harder J."/>
        </authorList>
    </citation>
    <scope>NUCLEOTIDE SEQUENCE [LARGE SCALE GENOMIC DNA]</scope>
    <source>
        <strain evidence="5 6">SM41</strain>
    </source>
</reference>
<dbReference type="GO" id="GO:0005829">
    <property type="term" value="C:cytosol"/>
    <property type="evidence" value="ECO:0007669"/>
    <property type="project" value="TreeGrafter"/>
</dbReference>
<dbReference type="PATRIC" id="fig|1263870.3.peg.2027"/>
<dbReference type="EC" id="3.2.2.4" evidence="2"/>
<dbReference type="EMBL" id="ANOH01000135">
    <property type="protein sequence ID" value="EMI56636.1"/>
    <property type="molecule type" value="Genomic_DNA"/>
</dbReference>
<evidence type="ECO:0000256" key="2">
    <source>
        <dbReference type="ARBA" id="ARBA00011985"/>
    </source>
</evidence>
<name>M5UFK8_9BACT</name>
<dbReference type="Proteomes" id="UP000011885">
    <property type="component" value="Unassembled WGS sequence"/>
</dbReference>
<dbReference type="GO" id="GO:0008714">
    <property type="term" value="F:AMP nucleosidase activity"/>
    <property type="evidence" value="ECO:0007669"/>
    <property type="project" value="UniProtKB-EC"/>
</dbReference>
<gene>
    <name evidence="5" type="ORF">RSSM_01895</name>
</gene>
<keyword evidence="6" id="KW-1185">Reference proteome</keyword>
<dbReference type="InterPro" id="IPR031100">
    <property type="entry name" value="LOG_fam"/>
</dbReference>
<feature type="compositionally biased region" description="Basic residues" evidence="4">
    <location>
        <begin position="40"/>
        <end position="51"/>
    </location>
</feature>
<dbReference type="FunFam" id="3.40.50.450:FF:000027">
    <property type="entry name" value="Possible lysine decarboxylase"/>
    <property type="match status" value="1"/>
</dbReference>
<dbReference type="AlphaFoldDB" id="M5UFK8"/>
<dbReference type="Gene3D" id="3.40.50.450">
    <property type="match status" value="1"/>
</dbReference>
<accession>M5UFK8</accession>
<comment type="caution">
    <text evidence="5">The sequence shown here is derived from an EMBL/GenBank/DDBJ whole genome shotgun (WGS) entry which is preliminary data.</text>
</comment>
<dbReference type="PANTHER" id="PTHR43393">
    <property type="entry name" value="CYTOKININ RIBOSIDE 5'-MONOPHOSPHATE PHOSPHORIBOHYDROLASE"/>
    <property type="match status" value="1"/>
</dbReference>
<comment type="catalytic activity">
    <reaction evidence="1">
        <text>AMP + H2O = D-ribose 5-phosphate + adenine</text>
        <dbReference type="Rhea" id="RHEA:20129"/>
        <dbReference type="ChEBI" id="CHEBI:15377"/>
        <dbReference type="ChEBI" id="CHEBI:16708"/>
        <dbReference type="ChEBI" id="CHEBI:78346"/>
        <dbReference type="ChEBI" id="CHEBI:456215"/>
        <dbReference type="EC" id="3.2.2.4"/>
    </reaction>
</comment>
<protein>
    <recommendedName>
        <fullName evidence="3">AMP nucleosidase</fullName>
        <ecNumber evidence="2">3.2.2.4</ecNumber>
    </recommendedName>
    <alternativeName>
        <fullName evidence="3">AMP nucleosidase</fullName>
    </alternativeName>
</protein>